<dbReference type="RefSeq" id="WP_084113840.1">
    <property type="nucleotide sequence ID" value="NZ_FWXH01000002.1"/>
</dbReference>
<name>A0A1W1X4F7_9CLOT</name>
<gene>
    <name evidence="1" type="ORF">SAMN02745134_00664</name>
</gene>
<dbReference type="OrthoDB" id="2971621at2"/>
<protein>
    <submittedName>
        <fullName evidence="1">Uncharacterized protein</fullName>
    </submittedName>
</protein>
<proteinExistence type="predicted"/>
<sequence length="62" mass="7210">MRDKQVNCGRPPGRKKTSKIEIAIEPEIKKEFMELLYDEGKTASAEIGCWIRAYIKEHKEDT</sequence>
<organism evidence="1 2">
    <name type="scientific">Clostridium acidisoli DSM 12555</name>
    <dbReference type="NCBI Taxonomy" id="1121291"/>
    <lineage>
        <taxon>Bacteria</taxon>
        <taxon>Bacillati</taxon>
        <taxon>Bacillota</taxon>
        <taxon>Clostridia</taxon>
        <taxon>Eubacteriales</taxon>
        <taxon>Clostridiaceae</taxon>
        <taxon>Clostridium</taxon>
    </lineage>
</organism>
<evidence type="ECO:0000313" key="1">
    <source>
        <dbReference type="EMBL" id="SMC18795.1"/>
    </source>
</evidence>
<dbReference type="Proteomes" id="UP000192468">
    <property type="component" value="Unassembled WGS sequence"/>
</dbReference>
<dbReference type="STRING" id="1121291.SAMN02745134_00664"/>
<accession>A0A1W1X4F7</accession>
<reference evidence="1 2" key="1">
    <citation type="submission" date="2017-04" db="EMBL/GenBank/DDBJ databases">
        <authorList>
            <person name="Afonso C.L."/>
            <person name="Miller P.J."/>
            <person name="Scott M.A."/>
            <person name="Spackman E."/>
            <person name="Goraichik I."/>
            <person name="Dimitrov K.M."/>
            <person name="Suarez D.L."/>
            <person name="Swayne D.E."/>
        </authorList>
    </citation>
    <scope>NUCLEOTIDE SEQUENCE [LARGE SCALE GENOMIC DNA]</scope>
    <source>
        <strain evidence="1 2">DSM 12555</strain>
    </source>
</reference>
<evidence type="ECO:0000313" key="2">
    <source>
        <dbReference type="Proteomes" id="UP000192468"/>
    </source>
</evidence>
<keyword evidence="2" id="KW-1185">Reference proteome</keyword>
<dbReference type="EMBL" id="FWXH01000002">
    <property type="protein sequence ID" value="SMC18795.1"/>
    <property type="molecule type" value="Genomic_DNA"/>
</dbReference>
<dbReference type="AlphaFoldDB" id="A0A1W1X4F7"/>